<dbReference type="AlphaFoldDB" id="A0A0R2G624"/>
<proteinExistence type="predicted"/>
<name>A0A0R2G624_9LACO</name>
<dbReference type="InParanoid" id="A0A0R2G624"/>
<dbReference type="EMBL" id="JQAX01000001">
    <property type="protein sequence ID" value="KRN33621.1"/>
    <property type="molecule type" value="Genomic_DNA"/>
</dbReference>
<organism evidence="1 2">
    <name type="scientific">Weissella halotolerans DSM 20190</name>
    <dbReference type="NCBI Taxonomy" id="1123500"/>
    <lineage>
        <taxon>Bacteria</taxon>
        <taxon>Bacillati</taxon>
        <taxon>Bacillota</taxon>
        <taxon>Bacilli</taxon>
        <taxon>Lactobacillales</taxon>
        <taxon>Lactobacillaceae</taxon>
        <taxon>Weissella</taxon>
    </lineage>
</organism>
<protein>
    <submittedName>
        <fullName evidence="1">Uncharacterized protein</fullName>
    </submittedName>
</protein>
<dbReference type="Proteomes" id="UP000051296">
    <property type="component" value="Unassembled WGS sequence"/>
</dbReference>
<dbReference type="PATRIC" id="fig|1123500.6.peg.429"/>
<dbReference type="eggNOG" id="ENOG502ZQCN">
    <property type="taxonomic scope" value="Bacteria"/>
</dbReference>
<evidence type="ECO:0000313" key="2">
    <source>
        <dbReference type="Proteomes" id="UP000051296"/>
    </source>
</evidence>
<sequence length="152" mass="17257">MILILLTVIRRIGRRLTEQQIIQSQHVVNQALNAVLPALASQLAVKEPAKAIRTTLVANIWGHEVMAFECQLPISRQFPLGQVKDTLSRALEEYDAKEKLPRFDEQPYALVLTDVWYQEQTSGCYLHLDIAHIINAETAAYLRDLAKLNQPL</sequence>
<gene>
    <name evidence="1" type="ORF">IV68_GL000428</name>
</gene>
<comment type="caution">
    <text evidence="1">The sequence shown here is derived from an EMBL/GenBank/DDBJ whole genome shotgun (WGS) entry which is preliminary data.</text>
</comment>
<reference evidence="1 2" key="1">
    <citation type="journal article" date="2015" name="Genome Announc.">
        <title>Expanding the biotechnology potential of lactobacilli through comparative genomics of 213 strains and associated genera.</title>
        <authorList>
            <person name="Sun Z."/>
            <person name="Harris H.M."/>
            <person name="McCann A."/>
            <person name="Guo C."/>
            <person name="Argimon S."/>
            <person name="Zhang W."/>
            <person name="Yang X."/>
            <person name="Jeffery I.B."/>
            <person name="Cooney J.C."/>
            <person name="Kagawa T.F."/>
            <person name="Liu W."/>
            <person name="Song Y."/>
            <person name="Salvetti E."/>
            <person name="Wrobel A."/>
            <person name="Rasinkangas P."/>
            <person name="Parkhill J."/>
            <person name="Rea M.C."/>
            <person name="O'Sullivan O."/>
            <person name="Ritari J."/>
            <person name="Douillard F.P."/>
            <person name="Paul Ross R."/>
            <person name="Yang R."/>
            <person name="Briner A.E."/>
            <person name="Felis G.E."/>
            <person name="de Vos W.M."/>
            <person name="Barrangou R."/>
            <person name="Klaenhammer T.R."/>
            <person name="Caufield P.W."/>
            <person name="Cui Y."/>
            <person name="Zhang H."/>
            <person name="O'Toole P.W."/>
        </authorList>
    </citation>
    <scope>NUCLEOTIDE SEQUENCE [LARGE SCALE GENOMIC DNA]</scope>
    <source>
        <strain evidence="1 2">DSM 20190</strain>
    </source>
</reference>
<keyword evidence="2" id="KW-1185">Reference proteome</keyword>
<dbReference type="STRING" id="1123500.GCA_000420365_00076"/>
<accession>A0A0R2G624</accession>
<evidence type="ECO:0000313" key="1">
    <source>
        <dbReference type="EMBL" id="KRN33621.1"/>
    </source>
</evidence>